<organism evidence="4">
    <name type="scientific">Enterobius vermicularis</name>
    <name type="common">Human pinworm</name>
    <dbReference type="NCBI Taxonomy" id="51028"/>
    <lineage>
        <taxon>Eukaryota</taxon>
        <taxon>Metazoa</taxon>
        <taxon>Ecdysozoa</taxon>
        <taxon>Nematoda</taxon>
        <taxon>Chromadorea</taxon>
        <taxon>Rhabditida</taxon>
        <taxon>Spirurina</taxon>
        <taxon>Oxyuridomorpha</taxon>
        <taxon>Oxyuroidea</taxon>
        <taxon>Oxyuridae</taxon>
        <taxon>Enterobius</taxon>
    </lineage>
</organism>
<reference evidence="4" key="1">
    <citation type="submission" date="2017-02" db="UniProtKB">
        <authorList>
            <consortium name="WormBaseParasite"/>
        </authorList>
    </citation>
    <scope>IDENTIFICATION</scope>
</reference>
<dbReference type="WBParaSite" id="EVEC_0000130101-mRNA-1">
    <property type="protein sequence ID" value="EVEC_0000130101-mRNA-1"/>
    <property type="gene ID" value="EVEC_0000130101"/>
</dbReference>
<name>A0A0N4UV50_ENTVE</name>
<evidence type="ECO:0000313" key="2">
    <source>
        <dbReference type="EMBL" id="VDD85866.1"/>
    </source>
</evidence>
<dbReference type="Proteomes" id="UP000274131">
    <property type="component" value="Unassembled WGS sequence"/>
</dbReference>
<keyword evidence="1" id="KW-0175">Coiled coil</keyword>
<feature type="coiled-coil region" evidence="1">
    <location>
        <begin position="66"/>
        <end position="154"/>
    </location>
</feature>
<sequence>MEENTDTFGELVMLCEDFMQTAIGVNSNFQSSNWLASLHDYKERAKGISKSRASQQKLQQETSLKIQRLEELSLAAKENVSSLKKKIDDDEHGLTNFKQRLSGLNNEGQELRDVADRLKAELVEEELNFHRAHLKESIRQRNRLQALLKAVEAKKMEFSEGLHGLESPMET</sequence>
<keyword evidence="3" id="KW-1185">Reference proteome</keyword>
<gene>
    <name evidence="2" type="ORF">EVEC_LOCUS1009</name>
</gene>
<dbReference type="EMBL" id="UXUI01007158">
    <property type="protein sequence ID" value="VDD85866.1"/>
    <property type="molecule type" value="Genomic_DNA"/>
</dbReference>
<evidence type="ECO:0000256" key="1">
    <source>
        <dbReference type="SAM" id="Coils"/>
    </source>
</evidence>
<reference evidence="2 3" key="2">
    <citation type="submission" date="2018-10" db="EMBL/GenBank/DDBJ databases">
        <authorList>
            <consortium name="Pathogen Informatics"/>
        </authorList>
    </citation>
    <scope>NUCLEOTIDE SEQUENCE [LARGE SCALE GENOMIC DNA]</scope>
</reference>
<dbReference type="AlphaFoldDB" id="A0A0N4UV50"/>
<proteinExistence type="predicted"/>
<evidence type="ECO:0000313" key="3">
    <source>
        <dbReference type="Proteomes" id="UP000274131"/>
    </source>
</evidence>
<protein>
    <submittedName>
        <fullName evidence="4">NAB domain-containing protein</fullName>
    </submittedName>
</protein>
<evidence type="ECO:0000313" key="4">
    <source>
        <dbReference type="WBParaSite" id="EVEC_0000130101-mRNA-1"/>
    </source>
</evidence>
<accession>A0A0N4UV50</accession>